<evidence type="ECO:0000256" key="6">
    <source>
        <dbReference type="SAM" id="MobiDB-lite"/>
    </source>
</evidence>
<evidence type="ECO:0008006" key="9">
    <source>
        <dbReference type="Google" id="ProtNLM"/>
    </source>
</evidence>
<dbReference type="GO" id="GO:0016787">
    <property type="term" value="F:hydrolase activity"/>
    <property type="evidence" value="ECO:0007669"/>
    <property type="project" value="UniProtKB-KW"/>
</dbReference>
<dbReference type="Gene3D" id="3.60.15.10">
    <property type="entry name" value="Ribonuclease Z/Hydroxyacylglutathione hydrolase-like"/>
    <property type="match status" value="1"/>
</dbReference>
<accession>A0A9P4QEB9</accession>
<reference evidence="7" key="1">
    <citation type="journal article" date="2020" name="Stud. Mycol.">
        <title>101 Dothideomycetes genomes: a test case for predicting lifestyles and emergence of pathogens.</title>
        <authorList>
            <person name="Haridas S."/>
            <person name="Albert R."/>
            <person name="Binder M."/>
            <person name="Bloem J."/>
            <person name="Labutti K."/>
            <person name="Salamov A."/>
            <person name="Andreopoulos B."/>
            <person name="Baker S."/>
            <person name="Barry K."/>
            <person name="Bills G."/>
            <person name="Bluhm B."/>
            <person name="Cannon C."/>
            <person name="Castanera R."/>
            <person name="Culley D."/>
            <person name="Daum C."/>
            <person name="Ezra D."/>
            <person name="Gonzalez J."/>
            <person name="Henrissat B."/>
            <person name="Kuo A."/>
            <person name="Liang C."/>
            <person name="Lipzen A."/>
            <person name="Lutzoni F."/>
            <person name="Magnuson J."/>
            <person name="Mondo S."/>
            <person name="Nolan M."/>
            <person name="Ohm R."/>
            <person name="Pangilinan J."/>
            <person name="Park H.-J."/>
            <person name="Ramirez L."/>
            <person name="Alfaro M."/>
            <person name="Sun H."/>
            <person name="Tritt A."/>
            <person name="Yoshinaga Y."/>
            <person name="Zwiers L.-H."/>
            <person name="Turgeon B."/>
            <person name="Goodwin S."/>
            <person name="Spatafora J."/>
            <person name="Crous P."/>
            <person name="Grigoriev I."/>
        </authorList>
    </citation>
    <scope>NUCLEOTIDE SEQUENCE</scope>
    <source>
        <strain evidence="7">CBS 116435</strain>
    </source>
</reference>
<proteinExistence type="inferred from homology"/>
<keyword evidence="5" id="KW-0862">Zinc</keyword>
<dbReference type="PANTHER" id="PTHR42978">
    <property type="entry name" value="QUORUM-QUENCHING LACTONASE YTNP-RELATED-RELATED"/>
    <property type="match status" value="1"/>
</dbReference>
<dbReference type="GO" id="GO:0046872">
    <property type="term" value="F:metal ion binding"/>
    <property type="evidence" value="ECO:0007669"/>
    <property type="project" value="UniProtKB-KW"/>
</dbReference>
<evidence type="ECO:0000256" key="4">
    <source>
        <dbReference type="ARBA" id="ARBA00022801"/>
    </source>
</evidence>
<evidence type="ECO:0000313" key="8">
    <source>
        <dbReference type="Proteomes" id="UP000799441"/>
    </source>
</evidence>
<gene>
    <name evidence="7" type="ORF">K431DRAFT_283169</name>
</gene>
<dbReference type="OrthoDB" id="10250730at2759"/>
<evidence type="ECO:0000256" key="2">
    <source>
        <dbReference type="ARBA" id="ARBA00007749"/>
    </source>
</evidence>
<name>A0A9P4QEB9_9PEZI</name>
<feature type="compositionally biased region" description="Pro residues" evidence="6">
    <location>
        <begin position="1"/>
        <end position="10"/>
    </location>
</feature>
<dbReference type="CDD" id="cd07730">
    <property type="entry name" value="metallo-hydrolase-like_MBL-fold"/>
    <property type="match status" value="1"/>
</dbReference>
<comment type="cofactor">
    <cofactor evidence="1">
        <name>Zn(2+)</name>
        <dbReference type="ChEBI" id="CHEBI:29105"/>
    </cofactor>
</comment>
<evidence type="ECO:0000256" key="3">
    <source>
        <dbReference type="ARBA" id="ARBA00022723"/>
    </source>
</evidence>
<evidence type="ECO:0000256" key="5">
    <source>
        <dbReference type="ARBA" id="ARBA00022833"/>
    </source>
</evidence>
<organism evidence="7 8">
    <name type="scientific">Polychaeton citri CBS 116435</name>
    <dbReference type="NCBI Taxonomy" id="1314669"/>
    <lineage>
        <taxon>Eukaryota</taxon>
        <taxon>Fungi</taxon>
        <taxon>Dikarya</taxon>
        <taxon>Ascomycota</taxon>
        <taxon>Pezizomycotina</taxon>
        <taxon>Dothideomycetes</taxon>
        <taxon>Dothideomycetidae</taxon>
        <taxon>Capnodiales</taxon>
        <taxon>Capnodiaceae</taxon>
        <taxon>Polychaeton</taxon>
    </lineage>
</organism>
<sequence>MGPSSLPSPLPTTSTPSPFPPPTPSQPKVTISPLAGGYITLPTNSFVSPPDDNAPSRTVPSLSFLISHPTGPRTDAHPLSILPPKPTTATSRPYHVLFDLGLRKHASLYPLPLQRHLERRAPHALGPGVAAQLRAGGLDPAVDVDLVVISHVHYDHHGDPEDFASARFVLGPGATGVLAGGLGGAGSHQHFDPSTFPAGRTFEVPGVQGGLWRPLGPFPFALDLFADRSVYVIHAPGHLPGHISLLCRTAPPSPSPSSDPNASAPSRWVLLAGDTYHDRRLLTGAKNIGTWMDAESGEEHCIHFDRAAAAVAIGRVRQMLQLAGEAGEEVEAVAAHEEEWWEEARKRGRMFPGKM</sequence>
<keyword evidence="4" id="KW-0378">Hydrolase</keyword>
<protein>
    <recommendedName>
        <fullName evidence="9">Metallo-hydrolase/oxidoreductase</fullName>
    </recommendedName>
</protein>
<dbReference type="SUPFAM" id="SSF56281">
    <property type="entry name" value="Metallo-hydrolase/oxidoreductase"/>
    <property type="match status" value="1"/>
</dbReference>
<dbReference type="PANTHER" id="PTHR42978:SF2">
    <property type="entry name" value="102 KBASES UNSTABLE REGION: FROM 1 TO 119443"/>
    <property type="match status" value="1"/>
</dbReference>
<feature type="region of interest" description="Disordered" evidence="6">
    <location>
        <begin position="1"/>
        <end position="34"/>
    </location>
</feature>
<keyword evidence="8" id="KW-1185">Reference proteome</keyword>
<dbReference type="InterPro" id="IPR051013">
    <property type="entry name" value="MBL_superfamily_lactonases"/>
</dbReference>
<evidence type="ECO:0000256" key="1">
    <source>
        <dbReference type="ARBA" id="ARBA00001947"/>
    </source>
</evidence>
<dbReference type="EMBL" id="MU003777">
    <property type="protein sequence ID" value="KAF2723366.1"/>
    <property type="molecule type" value="Genomic_DNA"/>
</dbReference>
<keyword evidence="3" id="KW-0479">Metal-binding</keyword>
<comment type="similarity">
    <text evidence="2">Belongs to the metallo-beta-lactamase superfamily.</text>
</comment>
<dbReference type="AlphaFoldDB" id="A0A9P4QEB9"/>
<dbReference type="Proteomes" id="UP000799441">
    <property type="component" value="Unassembled WGS sequence"/>
</dbReference>
<evidence type="ECO:0000313" key="7">
    <source>
        <dbReference type="EMBL" id="KAF2723366.1"/>
    </source>
</evidence>
<comment type="caution">
    <text evidence="7">The sequence shown here is derived from an EMBL/GenBank/DDBJ whole genome shotgun (WGS) entry which is preliminary data.</text>
</comment>
<dbReference type="InterPro" id="IPR036866">
    <property type="entry name" value="RibonucZ/Hydroxyglut_hydro"/>
</dbReference>